<keyword evidence="13" id="KW-1185">Reference proteome</keyword>
<dbReference type="PROSITE" id="PS00978">
    <property type="entry name" value="FAD_G3PDH_2"/>
    <property type="match status" value="1"/>
</dbReference>
<dbReference type="SUPFAM" id="SSF51905">
    <property type="entry name" value="FAD/NAD(P)-binding domain"/>
    <property type="match status" value="1"/>
</dbReference>
<dbReference type="RefSeq" id="WP_161702202.1">
    <property type="nucleotide sequence ID" value="NZ_JAAAMU010000014.1"/>
</dbReference>
<organism evidence="12 13">
    <name type="scientific">Paenibacillus sacheonensis</name>
    <dbReference type="NCBI Taxonomy" id="742054"/>
    <lineage>
        <taxon>Bacteria</taxon>
        <taxon>Bacillati</taxon>
        <taxon>Bacillota</taxon>
        <taxon>Bacilli</taxon>
        <taxon>Bacillales</taxon>
        <taxon>Paenibacillaceae</taxon>
        <taxon>Paenibacillus</taxon>
    </lineage>
</organism>
<evidence type="ECO:0000259" key="10">
    <source>
        <dbReference type="Pfam" id="PF01266"/>
    </source>
</evidence>
<dbReference type="InterPro" id="IPR031656">
    <property type="entry name" value="DAO_C"/>
</dbReference>
<evidence type="ECO:0000256" key="7">
    <source>
        <dbReference type="ARBA" id="ARBA00023002"/>
    </source>
</evidence>
<dbReference type="EC" id="1.1.5.3" evidence="9"/>
<comment type="cofactor">
    <cofactor evidence="1 9">
        <name>FAD</name>
        <dbReference type="ChEBI" id="CHEBI:57692"/>
    </cofactor>
</comment>
<dbReference type="GO" id="GO:0046168">
    <property type="term" value="P:glycerol-3-phosphate catabolic process"/>
    <property type="evidence" value="ECO:0007669"/>
    <property type="project" value="TreeGrafter"/>
</dbReference>
<dbReference type="Pfam" id="PF01266">
    <property type="entry name" value="DAO"/>
    <property type="match status" value="1"/>
</dbReference>
<dbReference type="PANTHER" id="PTHR11985:SF35">
    <property type="entry name" value="ANAEROBIC GLYCEROL-3-PHOSPHATE DEHYDROGENASE SUBUNIT A"/>
    <property type="match status" value="1"/>
</dbReference>
<comment type="catalytic activity">
    <reaction evidence="8 9">
        <text>a quinone + sn-glycerol 3-phosphate = dihydroxyacetone phosphate + a quinol</text>
        <dbReference type="Rhea" id="RHEA:18977"/>
        <dbReference type="ChEBI" id="CHEBI:24646"/>
        <dbReference type="ChEBI" id="CHEBI:57597"/>
        <dbReference type="ChEBI" id="CHEBI:57642"/>
        <dbReference type="ChEBI" id="CHEBI:132124"/>
        <dbReference type="EC" id="1.1.5.3"/>
    </reaction>
</comment>
<dbReference type="GO" id="GO:0004368">
    <property type="term" value="F:glycerol-3-phosphate dehydrogenase (quinone) activity"/>
    <property type="evidence" value="ECO:0007669"/>
    <property type="project" value="UniProtKB-EC"/>
</dbReference>
<evidence type="ECO:0000256" key="3">
    <source>
        <dbReference type="ARBA" id="ARBA00007330"/>
    </source>
</evidence>
<keyword evidence="6" id="KW-0274">FAD</keyword>
<dbReference type="Proteomes" id="UP000558113">
    <property type="component" value="Unassembled WGS sequence"/>
</dbReference>
<evidence type="ECO:0000256" key="5">
    <source>
        <dbReference type="ARBA" id="ARBA00022798"/>
    </source>
</evidence>
<dbReference type="UniPathway" id="UPA00618">
    <property type="reaction ID" value="UER00674"/>
</dbReference>
<dbReference type="PANTHER" id="PTHR11985">
    <property type="entry name" value="GLYCEROL-3-PHOSPHATE DEHYDROGENASE"/>
    <property type="match status" value="1"/>
</dbReference>
<comment type="pathway">
    <text evidence="2">Polyol metabolism; glycerol degradation via glycerol kinase pathway; glycerone phosphate from sn-glycerol 3-phosphate (aerobic route): step 1/1.</text>
</comment>
<evidence type="ECO:0000256" key="9">
    <source>
        <dbReference type="RuleBase" id="RU361217"/>
    </source>
</evidence>
<evidence type="ECO:0000256" key="6">
    <source>
        <dbReference type="ARBA" id="ARBA00022827"/>
    </source>
</evidence>
<feature type="domain" description="FAD dependent oxidoreductase" evidence="10">
    <location>
        <begin position="28"/>
        <end position="383"/>
    </location>
</feature>
<comment type="caution">
    <text evidence="12">The sequence shown here is derived from an EMBL/GenBank/DDBJ whole genome shotgun (WGS) entry which is preliminary data.</text>
</comment>
<dbReference type="GO" id="GO:0019563">
    <property type="term" value="P:glycerol catabolic process"/>
    <property type="evidence" value="ECO:0007669"/>
    <property type="project" value="UniProtKB-UniPathway"/>
</dbReference>
<comment type="similarity">
    <text evidence="3 9">Belongs to the FAD-dependent glycerol-3-phosphate dehydrogenase family.</text>
</comment>
<dbReference type="Gene3D" id="3.30.9.10">
    <property type="entry name" value="D-Amino Acid Oxidase, subunit A, domain 2"/>
    <property type="match status" value="1"/>
</dbReference>
<reference evidence="12 13" key="1">
    <citation type="submission" date="2020-01" db="EMBL/GenBank/DDBJ databases">
        <title>Paenibacillus soybeanensis sp. nov. isolated from the nodules of soybean (Glycine max(L.) Merr).</title>
        <authorList>
            <person name="Wang H."/>
        </authorList>
    </citation>
    <scope>NUCLEOTIDE SEQUENCE [LARGE SCALE GENOMIC DNA]</scope>
    <source>
        <strain evidence="12 13">DSM 23054</strain>
    </source>
</reference>
<dbReference type="EMBL" id="JAAAMU010000014">
    <property type="protein sequence ID" value="NBC71839.1"/>
    <property type="molecule type" value="Genomic_DNA"/>
</dbReference>
<dbReference type="SUPFAM" id="SSF54373">
    <property type="entry name" value="FAD-linked reductases, C-terminal domain"/>
    <property type="match status" value="1"/>
</dbReference>
<dbReference type="Pfam" id="PF16901">
    <property type="entry name" value="DAO_C"/>
    <property type="match status" value="1"/>
</dbReference>
<dbReference type="InterPro" id="IPR000447">
    <property type="entry name" value="G3P_DH_FAD-dep"/>
</dbReference>
<dbReference type="GO" id="GO:0009331">
    <property type="term" value="C:glycerol-3-phosphate dehydrogenase (FAD) complex"/>
    <property type="evidence" value="ECO:0007669"/>
    <property type="project" value="UniProtKB-UniRule"/>
</dbReference>
<accession>A0A7X5C3Z1</accession>
<dbReference type="AlphaFoldDB" id="A0A7X5C3Z1"/>
<evidence type="ECO:0000256" key="4">
    <source>
        <dbReference type="ARBA" id="ARBA00022630"/>
    </source>
</evidence>
<protein>
    <recommendedName>
        <fullName evidence="9">Glycerol-3-phosphate dehydrogenase</fullName>
        <ecNumber evidence="9">1.1.5.3</ecNumber>
    </recommendedName>
</protein>
<evidence type="ECO:0000313" key="12">
    <source>
        <dbReference type="EMBL" id="NBC71839.1"/>
    </source>
</evidence>
<evidence type="ECO:0000259" key="11">
    <source>
        <dbReference type="Pfam" id="PF16901"/>
    </source>
</evidence>
<keyword evidence="5" id="KW-0319">Glycerol metabolism</keyword>
<gene>
    <name evidence="12" type="ORF">GT003_22820</name>
</gene>
<dbReference type="InterPro" id="IPR038299">
    <property type="entry name" value="DAO_C_sf"/>
</dbReference>
<evidence type="ECO:0000256" key="1">
    <source>
        <dbReference type="ARBA" id="ARBA00001974"/>
    </source>
</evidence>
<dbReference type="Gene3D" id="3.50.50.60">
    <property type="entry name" value="FAD/NAD(P)-binding domain"/>
    <property type="match status" value="1"/>
</dbReference>
<proteinExistence type="inferred from homology"/>
<keyword evidence="4 9" id="KW-0285">Flavoprotein</keyword>
<dbReference type="InterPro" id="IPR036188">
    <property type="entry name" value="FAD/NAD-bd_sf"/>
</dbReference>
<keyword evidence="7 9" id="KW-0560">Oxidoreductase</keyword>
<feature type="domain" description="Alpha-glycerophosphate oxidase C-terminal" evidence="11">
    <location>
        <begin position="411"/>
        <end position="539"/>
    </location>
</feature>
<dbReference type="OrthoDB" id="9766796at2"/>
<dbReference type="PROSITE" id="PS00977">
    <property type="entry name" value="FAD_G3PDH_1"/>
    <property type="match status" value="1"/>
</dbReference>
<evidence type="ECO:0000256" key="8">
    <source>
        <dbReference type="ARBA" id="ARBA00049055"/>
    </source>
</evidence>
<dbReference type="PRINTS" id="PR01001">
    <property type="entry name" value="FADG3PDH"/>
</dbReference>
<evidence type="ECO:0000256" key="2">
    <source>
        <dbReference type="ARBA" id="ARBA00004977"/>
    </source>
</evidence>
<sequence length="566" mass="61678">MTIQQRTTSFSAQGRLPLLAEMQREPLDLLIIGGGITGAGIALDAASRGLRTGLVEMQDFAAGTSSRSTKLVHGGLRYLKQFEIGVVAEVGKERAIVYENGPHVTTPEWMLLPLYKGGTFGPFSTSIGLRVYDFLAGVKRGERRKMLNGKETLAKEPLLKKDGLRGGGYYVEYRTDDARLTIEVMKQAVEEGALAVNYAKVETLRYENGSIIGAVVHDEVGGGRYDLTAAKVINATGPWVDQVREMDQSKEGKTLRLTKGVHLVFDAGRFPLRQAVYFDTPDGRMVFAIPRAGKTYFGTTDTNYASDIANPQVTAADRTYLLEAVNAMFPGLKLGKEDVESSWAGLRPLIQQEGKSPSEISRRDEIFVSRSGLISIAGGKLTGYRKMAEAVVDKTVALLKAEGKGQKIGVSRTQTMKMSGGDVGGSANFEAYAGQQTVEGIRNGFGEADARFIASRYGSNAGKVFGLAAETKAWADKHGLPLSLAVQLRYAIASEMTVRPVDFFIRRTGTLFFSIAEVRRWKNDVISAMAERLGWTEEQQARYAHELEEKISEASEAVEAPETANA</sequence>
<dbReference type="Gene3D" id="1.10.8.870">
    <property type="entry name" value="Alpha-glycerophosphate oxidase, cap domain"/>
    <property type="match status" value="1"/>
</dbReference>
<dbReference type="InterPro" id="IPR006076">
    <property type="entry name" value="FAD-dep_OxRdtase"/>
</dbReference>
<evidence type="ECO:0000313" key="13">
    <source>
        <dbReference type="Proteomes" id="UP000558113"/>
    </source>
</evidence>
<name>A0A7X5C3Z1_9BACL</name>